<dbReference type="PROSITE" id="PS50928">
    <property type="entry name" value="ABC_TM1"/>
    <property type="match status" value="1"/>
</dbReference>
<keyword evidence="3" id="KW-1003">Cell membrane</keyword>
<evidence type="ECO:0000313" key="10">
    <source>
        <dbReference type="EMBL" id="QEI08626.1"/>
    </source>
</evidence>
<dbReference type="CDD" id="cd06261">
    <property type="entry name" value="TM_PBP2"/>
    <property type="match status" value="1"/>
</dbReference>
<evidence type="ECO:0000259" key="9">
    <source>
        <dbReference type="PROSITE" id="PS50928"/>
    </source>
</evidence>
<evidence type="ECO:0000256" key="5">
    <source>
        <dbReference type="ARBA" id="ARBA00022692"/>
    </source>
</evidence>
<dbReference type="GO" id="GO:0005886">
    <property type="term" value="C:plasma membrane"/>
    <property type="evidence" value="ECO:0007669"/>
    <property type="project" value="UniProtKB-SubCell"/>
</dbReference>
<dbReference type="InterPro" id="IPR000515">
    <property type="entry name" value="MetI-like"/>
</dbReference>
<dbReference type="PANTHER" id="PTHR43357">
    <property type="entry name" value="INNER MEMBRANE ABC TRANSPORTER PERMEASE PROTEIN YDCV"/>
    <property type="match status" value="1"/>
</dbReference>
<accession>A0A5C0B441</accession>
<dbReference type="OrthoDB" id="9178195at2"/>
<dbReference type="SUPFAM" id="SSF161098">
    <property type="entry name" value="MetI-like"/>
    <property type="match status" value="1"/>
</dbReference>
<proteinExistence type="inferred from homology"/>
<feature type="transmembrane region" description="Helical" evidence="8">
    <location>
        <begin position="237"/>
        <end position="256"/>
    </location>
</feature>
<sequence>MIRSEGSSPSHPLIVIVAIATLVILLAPLAVVVAISFTSNAMLTFPPQGFSLRWYAALADNLEFGRAIVTSLQLAAATAVTSMLLGASAAVGLRTHKFPGRGALESFLLSPLMLPQLVLAIALLMYFSRLGLRASFVGMWLGHVVVTTPYVIRMVLVSLARVDPNIERAARIAGAGPLQVFFQITLRLLMPGVAAGTCFAFIMSFDNLVVSLFLSGPRMKTLPVEIYGYLEYADDPLLAAVSSVVIVGIVVLLVVMEKTVGFTRAMVQQGA</sequence>
<dbReference type="RefSeq" id="WP_148818097.1">
    <property type="nucleotide sequence ID" value="NZ_CP043046.1"/>
</dbReference>
<keyword evidence="5 8" id="KW-0812">Transmembrane</keyword>
<gene>
    <name evidence="10" type="ORF">FXN63_24370</name>
</gene>
<dbReference type="Proteomes" id="UP000325161">
    <property type="component" value="Chromosome"/>
</dbReference>
<keyword evidence="2 8" id="KW-0813">Transport</keyword>
<feature type="transmembrane region" description="Helical" evidence="8">
    <location>
        <begin position="12"/>
        <end position="37"/>
    </location>
</feature>
<keyword evidence="6 8" id="KW-1133">Transmembrane helix</keyword>
<feature type="domain" description="ABC transmembrane type-1" evidence="9">
    <location>
        <begin position="68"/>
        <end position="256"/>
    </location>
</feature>
<dbReference type="Gene3D" id="1.10.3720.10">
    <property type="entry name" value="MetI-like"/>
    <property type="match status" value="1"/>
</dbReference>
<feature type="transmembrane region" description="Helical" evidence="8">
    <location>
        <begin position="74"/>
        <end position="95"/>
    </location>
</feature>
<feature type="transmembrane region" description="Helical" evidence="8">
    <location>
        <begin position="140"/>
        <end position="159"/>
    </location>
</feature>
<keyword evidence="11" id="KW-1185">Reference proteome</keyword>
<evidence type="ECO:0000256" key="3">
    <source>
        <dbReference type="ARBA" id="ARBA00022475"/>
    </source>
</evidence>
<evidence type="ECO:0000256" key="8">
    <source>
        <dbReference type="RuleBase" id="RU363032"/>
    </source>
</evidence>
<comment type="subcellular location">
    <subcellularLocation>
        <location evidence="1">Cell inner membrane</location>
        <topology evidence="1">Multi-pass membrane protein</topology>
    </subcellularLocation>
    <subcellularLocation>
        <location evidence="8">Cell membrane</location>
        <topology evidence="8">Multi-pass membrane protein</topology>
    </subcellularLocation>
</comment>
<feature type="transmembrane region" description="Helical" evidence="8">
    <location>
        <begin position="180"/>
        <end position="205"/>
    </location>
</feature>
<reference evidence="10 11" key="1">
    <citation type="submission" date="2019-08" db="EMBL/GenBank/DDBJ databases">
        <title>Amphibian skin-associated Pigmentiphaga: genome sequence and occurrence across geography and hosts.</title>
        <authorList>
            <person name="Bletz M.C."/>
            <person name="Bunk B."/>
            <person name="Sproeer C."/>
            <person name="Biwer P."/>
            <person name="Reiter S."/>
            <person name="Rabemananjara F.C.E."/>
            <person name="Schulz S."/>
            <person name="Overmann J."/>
            <person name="Vences M."/>
        </authorList>
    </citation>
    <scope>NUCLEOTIDE SEQUENCE [LARGE SCALE GENOMIC DNA]</scope>
    <source>
        <strain evidence="10 11">Mada1488</strain>
    </source>
</reference>
<keyword evidence="4" id="KW-0997">Cell inner membrane</keyword>
<protein>
    <submittedName>
        <fullName evidence="10">ABC transporter permease</fullName>
    </submittedName>
</protein>
<dbReference type="GO" id="GO:0055085">
    <property type="term" value="P:transmembrane transport"/>
    <property type="evidence" value="ECO:0007669"/>
    <property type="project" value="InterPro"/>
</dbReference>
<evidence type="ECO:0000256" key="4">
    <source>
        <dbReference type="ARBA" id="ARBA00022519"/>
    </source>
</evidence>
<dbReference type="AlphaFoldDB" id="A0A5C0B441"/>
<evidence type="ECO:0000256" key="6">
    <source>
        <dbReference type="ARBA" id="ARBA00022989"/>
    </source>
</evidence>
<evidence type="ECO:0000256" key="7">
    <source>
        <dbReference type="ARBA" id="ARBA00023136"/>
    </source>
</evidence>
<keyword evidence="7 8" id="KW-0472">Membrane</keyword>
<dbReference type="PANTHER" id="PTHR43357:SF4">
    <property type="entry name" value="INNER MEMBRANE ABC TRANSPORTER PERMEASE PROTEIN YDCV"/>
    <property type="match status" value="1"/>
</dbReference>
<dbReference type="InterPro" id="IPR035906">
    <property type="entry name" value="MetI-like_sf"/>
</dbReference>
<evidence type="ECO:0000313" key="11">
    <source>
        <dbReference type="Proteomes" id="UP000325161"/>
    </source>
</evidence>
<dbReference type="KEGG" id="pacr:FXN63_24370"/>
<dbReference type="EMBL" id="CP043046">
    <property type="protein sequence ID" value="QEI08626.1"/>
    <property type="molecule type" value="Genomic_DNA"/>
</dbReference>
<comment type="similarity">
    <text evidence="8">Belongs to the binding-protein-dependent transport system permease family.</text>
</comment>
<evidence type="ECO:0000256" key="2">
    <source>
        <dbReference type="ARBA" id="ARBA00022448"/>
    </source>
</evidence>
<dbReference type="Pfam" id="PF00528">
    <property type="entry name" value="BPD_transp_1"/>
    <property type="match status" value="1"/>
</dbReference>
<organism evidence="10 11">
    <name type="scientific">Pigmentiphaga aceris</name>
    <dbReference type="NCBI Taxonomy" id="1940612"/>
    <lineage>
        <taxon>Bacteria</taxon>
        <taxon>Pseudomonadati</taxon>
        <taxon>Pseudomonadota</taxon>
        <taxon>Betaproteobacteria</taxon>
        <taxon>Burkholderiales</taxon>
        <taxon>Alcaligenaceae</taxon>
        <taxon>Pigmentiphaga</taxon>
    </lineage>
</organism>
<name>A0A5C0B441_9BURK</name>
<feature type="transmembrane region" description="Helical" evidence="8">
    <location>
        <begin position="107"/>
        <end position="128"/>
    </location>
</feature>
<evidence type="ECO:0000256" key="1">
    <source>
        <dbReference type="ARBA" id="ARBA00004429"/>
    </source>
</evidence>